<dbReference type="EMBL" id="JBIAHM010000010">
    <property type="protein sequence ID" value="MFE9602466.1"/>
    <property type="molecule type" value="Genomic_DNA"/>
</dbReference>
<dbReference type="Gene3D" id="3.30.559.30">
    <property type="entry name" value="Nonribosomal peptide synthetase, condensation domain"/>
    <property type="match status" value="1"/>
</dbReference>
<dbReference type="InterPro" id="IPR036736">
    <property type="entry name" value="ACP-like_sf"/>
</dbReference>
<evidence type="ECO:0000313" key="6">
    <source>
        <dbReference type="EMBL" id="MFE9602466.1"/>
    </source>
</evidence>
<sequence length="1045" mass="111820">MPSPCIHQLYEAQAALTPDAVAVAWDDGTLTYRELDERANRFAAMLVGAGVRPERLVGVIMEPSPLLLVTMLGIWKAGGVYVPVDPSLPRGVAEGMLTDAGVVLLVRDGQTTVAPDGAPVVDVDTLDLAGRPAASPAVAVDPANLAYCVFTSGSTGKPKLVAVQHASFANHAVSLRDELKIGAADRVLQSTAIAFDAALEEILPAWAAGGAVVVPDRRQFTSVEFTDLIDRLAVTMVSLPSAYWHQWVDDLTAGLVSLPPSLRIVFIGGDKIFVDKLRAWYRVPGAEAVDWVSDYGPTETTISVLLHRPTPEEKTSDGDPDDYALVPIGYSFASSAIYILDDDLQPVPDGEPGDLWVGGPPVSRGYYGNPVVTAERYLPDPQGPPGSRMYRTGDRGSRRPDGTLVFLGRSDRQVKIRGYRVEPGQVESAVMRCAGVRDAVVIAVADPPFGSRLVAYVEAEDGGSEAVIRAELGGRLNAAMMPQTFVMMDRIPRSPLNGKVARSALPPVPAGPGAPAARADGPRMTTLERVLGTLGGDVLGTAPLPPDDDFFAAGGDSLRGLQLLSRVTEVTGVALSFAQLRAASSVAGIAALVKGEHERGASTVASVVPSGERGERRPAARGQQALWFLDQVHRGAPTYAIPVAYRIRGPLDMERLDAAVTAVVGRHEALRTVFETGEGKVWQRIQPPAAVHTVVTEVADLDEAVRSAQQEARRPFDLAQGPLLRSTCYRVDAEEHLWLLNVHHTVFDAWSLAVFWREFVALYTGKPLSEPAIQYTDYVVWQERWLRGAEAQEQRAYWRARLAGAPPAAEVGARREGAGAGRIGTDGFALPLPDDAVDPAALDQLGRSCGTTAFVVLLAAFFTALHRTDGAPEVAVGVPVACRNRAGTEDLIGYLVNTVVLRMRFTEGMSFRELVARTDEVLAEALTRQELPFADAVEAAAQSTDAGQNPLFQAIFSLQSTPLDDSGDIEGLEISEVFVHSGTAKVALSWAARQTATGWTGEVEYAADRFDQASAQQWQQHLWTLLGAGLADPDKRVDGLPLSAG</sequence>
<proteinExistence type="predicted"/>
<dbReference type="NCBIfam" id="TIGR01733">
    <property type="entry name" value="AA-adenyl-dom"/>
    <property type="match status" value="1"/>
</dbReference>
<evidence type="ECO:0000256" key="4">
    <source>
        <dbReference type="SAM" id="MobiDB-lite"/>
    </source>
</evidence>
<dbReference type="InterPro" id="IPR023213">
    <property type="entry name" value="CAT-like_dom_sf"/>
</dbReference>
<name>A0ABW6M8M0_9ACTN</name>
<comment type="cofactor">
    <cofactor evidence="1">
        <name>pantetheine 4'-phosphate</name>
        <dbReference type="ChEBI" id="CHEBI:47942"/>
    </cofactor>
</comment>
<dbReference type="Gene3D" id="1.10.1200.10">
    <property type="entry name" value="ACP-like"/>
    <property type="match status" value="1"/>
</dbReference>
<dbReference type="Proteomes" id="UP001601303">
    <property type="component" value="Unassembled WGS sequence"/>
</dbReference>
<organism evidence="6 7">
    <name type="scientific">Streptomyces hokutonensis</name>
    <dbReference type="NCBI Taxonomy" id="1306990"/>
    <lineage>
        <taxon>Bacteria</taxon>
        <taxon>Bacillati</taxon>
        <taxon>Actinomycetota</taxon>
        <taxon>Actinomycetes</taxon>
        <taxon>Kitasatosporales</taxon>
        <taxon>Streptomycetaceae</taxon>
        <taxon>Streptomyces</taxon>
    </lineage>
</organism>
<feature type="region of interest" description="Disordered" evidence="4">
    <location>
        <begin position="376"/>
        <end position="395"/>
    </location>
</feature>
<keyword evidence="2" id="KW-0596">Phosphopantetheine</keyword>
<dbReference type="Pfam" id="PF00550">
    <property type="entry name" value="PP-binding"/>
    <property type="match status" value="1"/>
</dbReference>
<dbReference type="InterPro" id="IPR010071">
    <property type="entry name" value="AA_adenyl_dom"/>
</dbReference>
<evidence type="ECO:0000259" key="5">
    <source>
        <dbReference type="PROSITE" id="PS50075"/>
    </source>
</evidence>
<evidence type="ECO:0000256" key="1">
    <source>
        <dbReference type="ARBA" id="ARBA00001957"/>
    </source>
</evidence>
<keyword evidence="7" id="KW-1185">Reference proteome</keyword>
<dbReference type="Pfam" id="PF00668">
    <property type="entry name" value="Condensation"/>
    <property type="match status" value="1"/>
</dbReference>
<dbReference type="RefSeq" id="WP_388110375.1">
    <property type="nucleotide sequence ID" value="NZ_JBIAHM010000010.1"/>
</dbReference>
<reference evidence="6 7" key="1">
    <citation type="submission" date="2024-10" db="EMBL/GenBank/DDBJ databases">
        <title>The Natural Products Discovery Center: Release of the First 8490 Sequenced Strains for Exploring Actinobacteria Biosynthetic Diversity.</title>
        <authorList>
            <person name="Kalkreuter E."/>
            <person name="Kautsar S.A."/>
            <person name="Yang D."/>
            <person name="Bader C.D."/>
            <person name="Teijaro C.N."/>
            <person name="Fluegel L."/>
            <person name="Davis C.M."/>
            <person name="Simpson J.R."/>
            <person name="Lauterbach L."/>
            <person name="Steele A.D."/>
            <person name="Gui C."/>
            <person name="Meng S."/>
            <person name="Li G."/>
            <person name="Viehrig K."/>
            <person name="Ye F."/>
            <person name="Su P."/>
            <person name="Kiefer A.F."/>
            <person name="Nichols A."/>
            <person name="Cepeda A.J."/>
            <person name="Yan W."/>
            <person name="Fan B."/>
            <person name="Jiang Y."/>
            <person name="Adhikari A."/>
            <person name="Zheng C.-J."/>
            <person name="Schuster L."/>
            <person name="Cowan T.M."/>
            <person name="Smanski M.J."/>
            <person name="Chevrette M.G."/>
            <person name="De Carvalho L.P.S."/>
            <person name="Shen B."/>
        </authorList>
    </citation>
    <scope>NUCLEOTIDE SEQUENCE [LARGE SCALE GENOMIC DNA]</scope>
    <source>
        <strain evidence="6 7">NPDC006488</strain>
    </source>
</reference>
<dbReference type="Gene3D" id="3.40.50.12780">
    <property type="entry name" value="N-terminal domain of ligase-like"/>
    <property type="match status" value="1"/>
</dbReference>
<dbReference type="Gene3D" id="3.30.300.30">
    <property type="match status" value="1"/>
</dbReference>
<dbReference type="PANTHER" id="PTHR45527:SF1">
    <property type="entry name" value="FATTY ACID SYNTHASE"/>
    <property type="match status" value="1"/>
</dbReference>
<dbReference type="CDD" id="cd19531">
    <property type="entry name" value="LCL_NRPS-like"/>
    <property type="match status" value="1"/>
</dbReference>
<evidence type="ECO:0000256" key="3">
    <source>
        <dbReference type="ARBA" id="ARBA00022553"/>
    </source>
</evidence>
<dbReference type="PANTHER" id="PTHR45527">
    <property type="entry name" value="NONRIBOSOMAL PEPTIDE SYNTHETASE"/>
    <property type="match status" value="1"/>
</dbReference>
<dbReference type="Gene3D" id="3.30.559.10">
    <property type="entry name" value="Chloramphenicol acetyltransferase-like domain"/>
    <property type="match status" value="1"/>
</dbReference>
<comment type="caution">
    <text evidence="6">The sequence shown here is derived from an EMBL/GenBank/DDBJ whole genome shotgun (WGS) entry which is preliminary data.</text>
</comment>
<dbReference type="SUPFAM" id="SSF56801">
    <property type="entry name" value="Acetyl-CoA synthetase-like"/>
    <property type="match status" value="1"/>
</dbReference>
<evidence type="ECO:0000313" key="7">
    <source>
        <dbReference type="Proteomes" id="UP001601303"/>
    </source>
</evidence>
<feature type="domain" description="Carrier" evidence="5">
    <location>
        <begin position="522"/>
        <end position="597"/>
    </location>
</feature>
<dbReference type="InterPro" id="IPR001242">
    <property type="entry name" value="Condensation_dom"/>
</dbReference>
<accession>A0ABW6M8M0</accession>
<dbReference type="SUPFAM" id="SSF47336">
    <property type="entry name" value="ACP-like"/>
    <property type="match status" value="1"/>
</dbReference>
<dbReference type="PROSITE" id="PS00012">
    <property type="entry name" value="PHOSPHOPANTETHEINE"/>
    <property type="match status" value="1"/>
</dbReference>
<dbReference type="InterPro" id="IPR045851">
    <property type="entry name" value="AMP-bd_C_sf"/>
</dbReference>
<dbReference type="CDD" id="cd05930">
    <property type="entry name" value="A_NRPS"/>
    <property type="match status" value="1"/>
</dbReference>
<keyword evidence="3" id="KW-0597">Phosphoprotein</keyword>
<dbReference type="InterPro" id="IPR006162">
    <property type="entry name" value="Ppantetheine_attach_site"/>
</dbReference>
<protein>
    <submittedName>
        <fullName evidence="6">Amino acid adenylation domain-containing protein</fullName>
    </submittedName>
</protein>
<dbReference type="Pfam" id="PF00501">
    <property type="entry name" value="AMP-binding"/>
    <property type="match status" value="1"/>
</dbReference>
<dbReference type="InterPro" id="IPR042099">
    <property type="entry name" value="ANL_N_sf"/>
</dbReference>
<dbReference type="InterPro" id="IPR000873">
    <property type="entry name" value="AMP-dep_synth/lig_dom"/>
</dbReference>
<evidence type="ECO:0000256" key="2">
    <source>
        <dbReference type="ARBA" id="ARBA00022450"/>
    </source>
</evidence>
<dbReference type="PROSITE" id="PS50075">
    <property type="entry name" value="CARRIER"/>
    <property type="match status" value="1"/>
</dbReference>
<dbReference type="InterPro" id="IPR025110">
    <property type="entry name" value="AMP-bd_C"/>
</dbReference>
<dbReference type="Pfam" id="PF13193">
    <property type="entry name" value="AMP-binding_C"/>
    <property type="match status" value="1"/>
</dbReference>
<gene>
    <name evidence="6" type="ORF">ACFYNQ_28365</name>
</gene>
<dbReference type="SUPFAM" id="SSF52777">
    <property type="entry name" value="CoA-dependent acyltransferases"/>
    <property type="match status" value="2"/>
</dbReference>
<dbReference type="InterPro" id="IPR009081">
    <property type="entry name" value="PP-bd_ACP"/>
</dbReference>